<feature type="region of interest" description="Disordered" evidence="1">
    <location>
        <begin position="437"/>
        <end position="477"/>
    </location>
</feature>
<keyword evidence="3" id="KW-1185">Reference proteome</keyword>
<feature type="region of interest" description="Disordered" evidence="1">
    <location>
        <begin position="381"/>
        <end position="403"/>
    </location>
</feature>
<protein>
    <recommendedName>
        <fullName evidence="4">MCM AAA-lid domain-containing protein</fullName>
    </recommendedName>
</protein>
<feature type="compositionally biased region" description="Polar residues" evidence="1">
    <location>
        <begin position="381"/>
        <end position="401"/>
    </location>
</feature>
<evidence type="ECO:0008006" key="4">
    <source>
        <dbReference type="Google" id="ProtNLM"/>
    </source>
</evidence>
<dbReference type="AlphaFoldDB" id="A0A1I8NR06"/>
<feature type="compositionally biased region" description="Low complexity" evidence="1">
    <location>
        <begin position="464"/>
        <end position="477"/>
    </location>
</feature>
<dbReference type="EnsemblMetazoa" id="SCAU001270-RA">
    <property type="protein sequence ID" value="SCAU001270-PA"/>
    <property type="gene ID" value="SCAU001270"/>
</dbReference>
<proteinExistence type="predicted"/>
<dbReference type="STRING" id="35570.A0A1I8NR06"/>
<dbReference type="KEGG" id="scac:106089072"/>
<dbReference type="Gene3D" id="3.40.50.300">
    <property type="entry name" value="P-loop containing nucleotide triphosphate hydrolases"/>
    <property type="match status" value="1"/>
</dbReference>
<reference evidence="2" key="1">
    <citation type="submission" date="2020-05" db="UniProtKB">
        <authorList>
            <consortium name="EnsemblMetazoa"/>
        </authorList>
    </citation>
    <scope>IDENTIFICATION</scope>
    <source>
        <strain evidence="2">USDA</strain>
    </source>
</reference>
<dbReference type="Proteomes" id="UP000095300">
    <property type="component" value="Unassembled WGS sequence"/>
</dbReference>
<evidence type="ECO:0000313" key="2">
    <source>
        <dbReference type="EnsemblMetazoa" id="SCAU001270-PA"/>
    </source>
</evidence>
<dbReference type="VEuPathDB" id="VectorBase:SCAU001270"/>
<dbReference type="InterPro" id="IPR027417">
    <property type="entry name" value="P-loop_NTPase"/>
</dbReference>
<feature type="compositionally biased region" description="Basic and acidic residues" evidence="1">
    <location>
        <begin position="437"/>
        <end position="446"/>
    </location>
</feature>
<organism evidence="2 3">
    <name type="scientific">Stomoxys calcitrans</name>
    <name type="common">Stable fly</name>
    <name type="synonym">Conops calcitrans</name>
    <dbReference type="NCBI Taxonomy" id="35570"/>
    <lineage>
        <taxon>Eukaryota</taxon>
        <taxon>Metazoa</taxon>
        <taxon>Ecdysozoa</taxon>
        <taxon>Arthropoda</taxon>
        <taxon>Hexapoda</taxon>
        <taxon>Insecta</taxon>
        <taxon>Pterygota</taxon>
        <taxon>Neoptera</taxon>
        <taxon>Endopterygota</taxon>
        <taxon>Diptera</taxon>
        <taxon>Brachycera</taxon>
        <taxon>Muscomorpha</taxon>
        <taxon>Muscoidea</taxon>
        <taxon>Muscidae</taxon>
        <taxon>Stomoxys</taxon>
    </lineage>
</organism>
<gene>
    <name evidence="2" type="primary">106089072</name>
</gene>
<name>A0A1I8NR06_STOCA</name>
<feature type="compositionally biased region" description="Polar residues" evidence="1">
    <location>
        <begin position="206"/>
        <end position="240"/>
    </location>
</feature>
<feature type="region of interest" description="Disordered" evidence="1">
    <location>
        <begin position="204"/>
        <end position="240"/>
    </location>
</feature>
<accession>A0A1I8NR06</accession>
<evidence type="ECO:0000256" key="1">
    <source>
        <dbReference type="SAM" id="MobiDB-lite"/>
    </source>
</evidence>
<evidence type="ECO:0000313" key="3">
    <source>
        <dbReference type="Proteomes" id="UP000095300"/>
    </source>
</evidence>
<dbReference type="OrthoDB" id="2015372at2759"/>
<sequence length="839" mass="94589">MEFNHNINRGFSALRDISATQMNDLLNFDSPPETPLDPSQMQLSTKSLNDDECEERMQETATECSLLRFNNQPLPSQLESQLDFSIFNRRTDDDHEDDDGVLLQSWSLSNDSVDKENGQIQDKPNTEAPIISTQELEDMLLDINDFPEMSEANKPAPEKTPHTPLNYSQIAQNTSDSVIITSPEIEQIILEDTEYFNTCHDKTFVTDPQNSSPRNGSSVSDPLNFIDKSNQSPDFSSQEINIDMSRPLDIDFSTKAIEISSKAKDGIVHTKVTYTSTKSIHYYAPTAMDDDFEMESLDDIDFNQLNELEKAFANKTDNITRAQQINKERKCETQLELNTVRPSITEKIVASCPAPLLKPIASSPTVSTHPMEFLEINFSNSTSSENNKTDHSQPSYTQNNPGKDFSFSPFLKMTQYSEISKDILQFSQASLPETYHQENVQKDKGNKTNPQASKSRSDGDSTITLTSKGSKTDTSSSSILRINSSTTDATMIPSSVKQLYDVIKEQYSDFSFLYALSTQLCQDRVPMDCFITLKMGLLLSLASIGPNPHLPPIHIIAVGNDTYMANYLMTTVGQLASRFVGPTEDTKPPSSNGYRNHQWIEADPILLAQGGVYYVGDWSRLKLLRADRLYKDIESSMVAVDNSNHQYPLQTAIWAHWRSFKYNSKDEQMFNKFVKIFGIPIYVAEDNHEALVNYTLDQASIHLFESTIDHLSISTEDMSNFLVHVSQRHVDHTPEAATLLQKYFVASRTARPDCLTKQALIILKQFSESFAKLSLRHEVLVIDVVSAIILCEHSIEHIFGAVDTPPPHFGAVPFVGAVDEYLIQFQQWLDAYIEKFSKE</sequence>